<evidence type="ECO:0000313" key="5">
    <source>
        <dbReference type="Proteomes" id="UP000002255"/>
    </source>
</evidence>
<reference evidence="4 5" key="2">
    <citation type="journal article" date="2010" name="Stand. Genomic Sci.">
        <title>Complete genome sequence of Xylanimonas cellulosilytica type strain (XIL07).</title>
        <authorList>
            <person name="Foster B."/>
            <person name="Pukall R."/>
            <person name="Abt B."/>
            <person name="Nolan M."/>
            <person name="Glavina Del Rio T."/>
            <person name="Chen F."/>
            <person name="Lucas S."/>
            <person name="Tice H."/>
            <person name="Pitluck S."/>
            <person name="Cheng J.-F."/>
            <person name="Chertkov O."/>
            <person name="Brettin T."/>
            <person name="Han C."/>
            <person name="Detter J.C."/>
            <person name="Bruce D."/>
            <person name="Goodwin L."/>
            <person name="Ivanova N."/>
            <person name="Mavromatis K."/>
            <person name="Pati A."/>
            <person name="Mikhailova N."/>
            <person name="Chen A."/>
            <person name="Palaniappan K."/>
            <person name="Land M."/>
            <person name="Hauser L."/>
            <person name="Chang Y.-J."/>
            <person name="Jeffries C.D."/>
            <person name="Chain P."/>
            <person name="Rohde M."/>
            <person name="Goeker M."/>
            <person name="Bristow J."/>
            <person name="Eisen J.A."/>
            <person name="Markowitz V."/>
            <person name="Hugenholtz P."/>
            <person name="Kyrpides N.C."/>
            <person name="Klenk H.-P."/>
            <person name="Lapidus A."/>
        </authorList>
    </citation>
    <scope>NUCLEOTIDE SEQUENCE [LARGE SCALE GENOMIC DNA]</scope>
    <source>
        <strain evidence="5">DSM 15894 / CECT 5975 / LMG 20990 / XIL07</strain>
    </source>
</reference>
<dbReference type="STRING" id="446471.Xcel_1314"/>
<feature type="region of interest" description="Disordered" evidence="2">
    <location>
        <begin position="1"/>
        <end position="68"/>
    </location>
</feature>
<accession>D1BR90</accession>
<feature type="compositionally biased region" description="Low complexity" evidence="2">
    <location>
        <begin position="39"/>
        <end position="56"/>
    </location>
</feature>
<keyword evidence="3" id="KW-0472">Membrane</keyword>
<keyword evidence="5" id="KW-1185">Reference proteome</keyword>
<evidence type="ECO:0000256" key="3">
    <source>
        <dbReference type="SAM" id="Phobius"/>
    </source>
</evidence>
<dbReference type="HOGENOM" id="CLU_102209_0_0_11"/>
<reference evidence="5" key="1">
    <citation type="submission" date="2009-11" db="EMBL/GenBank/DDBJ databases">
        <title>The complete chromosome of Xylanimonas cellulosilytica DSM 15894.</title>
        <authorList>
            <consortium name="US DOE Joint Genome Institute (JGI-PGF)"/>
            <person name="Lucas S."/>
            <person name="Copeland A."/>
            <person name="Lapidus A."/>
            <person name="Glavina del Rio T."/>
            <person name="Dalin E."/>
            <person name="Tice H."/>
            <person name="Bruce D."/>
            <person name="Goodwin L."/>
            <person name="Pitluck S."/>
            <person name="Kyrpides N."/>
            <person name="Mavromatis K."/>
            <person name="Ivanova N."/>
            <person name="Mikhailova N."/>
            <person name="Foster B."/>
            <person name="Clum A."/>
            <person name="Brettin T."/>
            <person name="Detter J.C."/>
            <person name="Han C."/>
            <person name="Larimer F."/>
            <person name="Land M."/>
            <person name="Hauser L."/>
            <person name="Markowitz V."/>
            <person name="Cheng J.F."/>
            <person name="Hugenholtz P."/>
            <person name="Woyke T."/>
            <person name="Wu D."/>
            <person name="Gehrich-Schroeter G."/>
            <person name="Schneider S."/>
            <person name="Pukall S.R."/>
            <person name="Klenk H.P."/>
            <person name="Eisen J.A."/>
        </authorList>
    </citation>
    <scope>NUCLEOTIDE SEQUENCE [LARGE SCALE GENOMIC DNA]</scope>
    <source>
        <strain evidence="5">DSM 15894 / CECT 5975 / LMG 20990 / XIL07</strain>
    </source>
</reference>
<dbReference type="Proteomes" id="UP000002255">
    <property type="component" value="Chromosome"/>
</dbReference>
<feature type="transmembrane region" description="Helical" evidence="3">
    <location>
        <begin position="73"/>
        <end position="96"/>
    </location>
</feature>
<organism evidence="4 5">
    <name type="scientific">Xylanimonas cellulosilytica (strain DSM 15894 / JCM 12276 / CECT 5975 / KCTC 9989 / LMG 20990 / NBRC 107835 / XIL07)</name>
    <dbReference type="NCBI Taxonomy" id="446471"/>
    <lineage>
        <taxon>Bacteria</taxon>
        <taxon>Bacillati</taxon>
        <taxon>Actinomycetota</taxon>
        <taxon>Actinomycetes</taxon>
        <taxon>Micrococcales</taxon>
        <taxon>Promicromonosporaceae</taxon>
        <taxon>Xylanimonas</taxon>
    </lineage>
</organism>
<name>D1BR90_XYLCX</name>
<feature type="coiled-coil region" evidence="1">
    <location>
        <begin position="119"/>
        <end position="153"/>
    </location>
</feature>
<evidence type="ECO:0000313" key="4">
    <source>
        <dbReference type="EMBL" id="ACZ30345.1"/>
    </source>
</evidence>
<dbReference type="KEGG" id="xce:Xcel_1314"/>
<evidence type="ECO:0000256" key="2">
    <source>
        <dbReference type="SAM" id="MobiDB-lite"/>
    </source>
</evidence>
<dbReference type="eggNOG" id="ENOG5033DFN">
    <property type="taxonomic scope" value="Bacteria"/>
</dbReference>
<dbReference type="EMBL" id="CP001821">
    <property type="protein sequence ID" value="ACZ30345.1"/>
    <property type="molecule type" value="Genomic_DNA"/>
</dbReference>
<gene>
    <name evidence="4" type="ordered locus">Xcel_1314</name>
</gene>
<dbReference type="AlphaFoldDB" id="D1BR90"/>
<proteinExistence type="predicted"/>
<keyword evidence="3" id="KW-1133">Transmembrane helix</keyword>
<feature type="compositionally biased region" description="Polar residues" evidence="2">
    <location>
        <begin position="10"/>
        <end position="20"/>
    </location>
</feature>
<keyword evidence="3" id="KW-0812">Transmembrane</keyword>
<keyword evidence="1" id="KW-0175">Coiled coil</keyword>
<protein>
    <submittedName>
        <fullName evidence="4">Uncharacterized protein</fullName>
    </submittedName>
</protein>
<sequence>MNDQRHGDETTTAAWRSDSLTPPTFPPGTGTASVPSAPPAQATGTAPPAATEGTAAFEPVAPPPSRPVRRRGAVAAVVVLTVLLLAALGLAGYLWYAADSWRADSDAWQSQARAQGESVAELQTQLDATTRELGAARDQLATATQRITQLADEKAQLGDANAASQQYLDYQRRVSEAAGVVAEALGRCTDGQAQLITYLRTPEQYDPDDLERFADEVDVLCRQATDANVQLQQELTQ</sequence>
<evidence type="ECO:0000256" key="1">
    <source>
        <dbReference type="SAM" id="Coils"/>
    </source>
</evidence>
<dbReference type="RefSeq" id="WP_012878087.1">
    <property type="nucleotide sequence ID" value="NC_013530.1"/>
</dbReference>